<feature type="compositionally biased region" description="Polar residues" evidence="1">
    <location>
        <begin position="184"/>
        <end position="194"/>
    </location>
</feature>
<feature type="region of interest" description="Disordered" evidence="1">
    <location>
        <begin position="87"/>
        <end position="136"/>
    </location>
</feature>
<accession>A0ABQ5S142</accession>
<reference evidence="2 3" key="1">
    <citation type="journal article" date="2023" name="IScience">
        <title>Expanded male sex-determining region conserved during the evolution of homothallism in the green alga Volvox.</title>
        <authorList>
            <person name="Yamamoto K."/>
            <person name="Matsuzaki R."/>
            <person name="Mahakham W."/>
            <person name="Heman W."/>
            <person name="Sekimoto H."/>
            <person name="Kawachi M."/>
            <person name="Minakuchi Y."/>
            <person name="Toyoda A."/>
            <person name="Nozaki H."/>
        </authorList>
    </citation>
    <scope>NUCLEOTIDE SEQUENCE [LARGE SCALE GENOMIC DNA]</scope>
    <source>
        <strain evidence="2 3">NIES-4468</strain>
    </source>
</reference>
<dbReference type="InterPro" id="IPR050870">
    <property type="entry name" value="FAST_kinase"/>
</dbReference>
<organism evidence="2 3">
    <name type="scientific">Volvox africanus</name>
    <dbReference type="NCBI Taxonomy" id="51714"/>
    <lineage>
        <taxon>Eukaryota</taxon>
        <taxon>Viridiplantae</taxon>
        <taxon>Chlorophyta</taxon>
        <taxon>core chlorophytes</taxon>
        <taxon>Chlorophyceae</taxon>
        <taxon>CS clade</taxon>
        <taxon>Chlamydomonadales</taxon>
        <taxon>Volvocaceae</taxon>
        <taxon>Volvox</taxon>
    </lineage>
</organism>
<feature type="compositionally biased region" description="Pro residues" evidence="1">
    <location>
        <begin position="408"/>
        <end position="418"/>
    </location>
</feature>
<feature type="region of interest" description="Disordered" evidence="1">
    <location>
        <begin position="184"/>
        <end position="213"/>
    </location>
</feature>
<dbReference type="EMBL" id="BSDZ01000014">
    <property type="protein sequence ID" value="GLI63022.1"/>
    <property type="molecule type" value="Genomic_DNA"/>
</dbReference>
<sequence>MAWSLGPPAVQSTWRTAPGFRRVSSLASLRLARCHDARSDHEPSTPIERALDGAPDHSGLADKTHPGQRRHQVEIDQLWGLQMVHPLQQQQQEQEEEEEQRQQQQLEQQQQQEEQEQRKSVQQRPRHYHHPPKPIATNYKNRQWRQQQHQFNQGPDALMRAIMEATTVQQLQYVVHSESQAYINDDSTSPQTPTLAAKSEAASGPRSALWSSCGPPRMRPIHVAAAIVRLSKLPYNRNSGVSAVTGEPGDQSVSQEAPEDHHRQQLLQLLLQLACSQAGALTARQLVNVIWALGRMQADMARDGGAAAAAAAGGGAGGNASRSEMHMGATAAAATTPSIGQLEVLVSELLGERVQLWRWEDGEEVASCCREGEGEDWVSERGSLGALPVTIAAGKVRSQLDAGLTPPGASPPPPPGSSPRPTGKLPQASNREVANFAWAAAQLGLRSLPLWAAVLREAEVRLQKGRAKRIPSGGDGSEPLRVPAPATGSGSEPFNATDLANLSWALARAGQLPGGALAELLVRVAMEQIEEFDAVSLAGLIWGLGTLAASTLPAALTSSPALQTHHGNAGGGGGGGGGVLGDLLPLLLQRATPRVVSELAQQRMRPREVVSVALGLSAAATARRPCGGGDGGWEPLLQVLADYVTSNTPAFVSCDNRRTVRGGGVRHAGLDNLANVLLALVRCVEARADGRGGQYPDPRVARRVERALESAARQVVLRNLPGASPESLAALAVTFSNRVTGRGGTGSGSGSGSGGGGATVSVDAAADANAATKTMAAPAALGTESPNDLIAASSSGLLPSSPSLAGPVVPPIRQTVLRALLRAAVRLLPALPLPSSSLQRRTKVSVTVGGPNGGGGGDSNNGGGGGGLRSCHMREVVGVLWWCIQGLGG</sequence>
<dbReference type="Proteomes" id="UP001165090">
    <property type="component" value="Unassembled WGS sequence"/>
</dbReference>
<evidence type="ECO:0000313" key="3">
    <source>
        <dbReference type="Proteomes" id="UP001165090"/>
    </source>
</evidence>
<dbReference type="PANTHER" id="PTHR21228:SF40">
    <property type="entry name" value="LD45607P"/>
    <property type="match status" value="1"/>
</dbReference>
<feature type="compositionally biased region" description="Basic and acidic residues" evidence="1">
    <location>
        <begin position="36"/>
        <end position="65"/>
    </location>
</feature>
<protein>
    <submittedName>
        <fullName evidence="2">Uncharacterized protein</fullName>
    </submittedName>
</protein>
<feature type="compositionally biased region" description="Low complexity" evidence="1">
    <location>
        <begin position="102"/>
        <end position="112"/>
    </location>
</feature>
<proteinExistence type="predicted"/>
<feature type="region of interest" description="Disordered" evidence="1">
    <location>
        <begin position="36"/>
        <end position="70"/>
    </location>
</feature>
<comment type="caution">
    <text evidence="2">The sequence shown here is derived from an EMBL/GenBank/DDBJ whole genome shotgun (WGS) entry which is preliminary data.</text>
</comment>
<keyword evidence="3" id="KW-1185">Reference proteome</keyword>
<gene>
    <name evidence="2" type="ORF">VaNZ11_005882</name>
</gene>
<feature type="region of interest" description="Disordered" evidence="1">
    <location>
        <begin position="400"/>
        <end position="427"/>
    </location>
</feature>
<evidence type="ECO:0000256" key="1">
    <source>
        <dbReference type="SAM" id="MobiDB-lite"/>
    </source>
</evidence>
<dbReference type="PANTHER" id="PTHR21228">
    <property type="entry name" value="FAST LEU-RICH DOMAIN-CONTAINING"/>
    <property type="match status" value="1"/>
</dbReference>
<evidence type="ECO:0000313" key="2">
    <source>
        <dbReference type="EMBL" id="GLI63022.1"/>
    </source>
</evidence>
<feature type="non-terminal residue" evidence="2">
    <location>
        <position position="889"/>
    </location>
</feature>
<name>A0ABQ5S142_9CHLO</name>